<dbReference type="Proteomes" id="UP000287502">
    <property type="component" value="Chromosome"/>
</dbReference>
<organism evidence="1 2">
    <name type="scientific">Geovibrio thiophilus</name>
    <dbReference type="NCBI Taxonomy" id="139438"/>
    <lineage>
        <taxon>Bacteria</taxon>
        <taxon>Pseudomonadati</taxon>
        <taxon>Deferribacterota</taxon>
        <taxon>Deferribacteres</taxon>
        <taxon>Deferribacterales</taxon>
        <taxon>Geovibrionaceae</taxon>
        <taxon>Geovibrio</taxon>
    </lineage>
</organism>
<name>A0A3R5XWZ0_9BACT</name>
<dbReference type="EMBL" id="CP035108">
    <property type="protein sequence ID" value="QAR33245.1"/>
    <property type="molecule type" value="Genomic_DNA"/>
</dbReference>
<gene>
    <name evidence="1" type="ORF">EP073_07470</name>
</gene>
<accession>A0A3R5XWZ0</accession>
<reference evidence="1 2" key="1">
    <citation type="submission" date="2019-01" db="EMBL/GenBank/DDBJ databases">
        <title>Geovibrio thiophilus DSM 11263, complete genome.</title>
        <authorList>
            <person name="Spring S."/>
            <person name="Bunk B."/>
            <person name="Sproer C."/>
        </authorList>
    </citation>
    <scope>NUCLEOTIDE SEQUENCE [LARGE SCALE GENOMIC DNA]</scope>
    <source>
        <strain evidence="1 2">DSM 11263</strain>
    </source>
</reference>
<dbReference type="AlphaFoldDB" id="A0A3R5XWZ0"/>
<proteinExistence type="predicted"/>
<dbReference type="RefSeq" id="WP_128466531.1">
    <property type="nucleotide sequence ID" value="NZ_CP035108.1"/>
</dbReference>
<evidence type="ECO:0000313" key="1">
    <source>
        <dbReference type="EMBL" id="QAR33245.1"/>
    </source>
</evidence>
<sequence>MDPKTAKEDIERLEKLIIKMKFEYEQYIRGNLKLPPSSVEREINNIVQNYNRKPLTNTSLRFKFNNLTARFLSIRQKIQRDMGIRDGFIKNPYAEAHQDEEAPQDEKLFSKLNELPANYDKQKVIAVLNAKINELKSQGYADIDVSLEIENGKPRLRIITKDEKKTLQN</sequence>
<evidence type="ECO:0000313" key="2">
    <source>
        <dbReference type="Proteomes" id="UP000287502"/>
    </source>
</evidence>
<protein>
    <submittedName>
        <fullName evidence="1">Uncharacterized protein</fullName>
    </submittedName>
</protein>
<dbReference type="KEGG" id="gtl:EP073_07470"/>
<dbReference type="OrthoDB" id="9796415at2"/>
<keyword evidence="2" id="KW-1185">Reference proteome</keyword>